<dbReference type="EMBL" id="OY288114">
    <property type="protein sequence ID" value="CAJ0892919.1"/>
    <property type="molecule type" value="Genomic_DNA"/>
</dbReference>
<dbReference type="AlphaFoldDB" id="A0AA48M3I1"/>
<feature type="coiled-coil region" evidence="1">
    <location>
        <begin position="24"/>
        <end position="51"/>
    </location>
</feature>
<accession>A0AA48M3I1</accession>
<keyword evidence="1" id="KW-0175">Coiled coil</keyword>
<organism evidence="2">
    <name type="scientific">freshwater sediment metagenome</name>
    <dbReference type="NCBI Taxonomy" id="556182"/>
    <lineage>
        <taxon>unclassified sequences</taxon>
        <taxon>metagenomes</taxon>
        <taxon>ecological metagenomes</taxon>
    </lineage>
</organism>
<protein>
    <submittedName>
        <fullName evidence="2">Uncharacterized protein</fullName>
    </submittedName>
</protein>
<name>A0AA48M3I1_9ZZZZ</name>
<reference evidence="2" key="1">
    <citation type="submission" date="2023-07" db="EMBL/GenBank/DDBJ databases">
        <authorList>
            <person name="Pelsma A.J. K."/>
        </authorList>
    </citation>
    <scope>NUCLEOTIDE SEQUENCE</scope>
</reference>
<gene>
    <name evidence="2" type="ORF">AMST5_04260</name>
</gene>
<evidence type="ECO:0000313" key="2">
    <source>
        <dbReference type="EMBL" id="CAJ0892919.1"/>
    </source>
</evidence>
<sequence>MSDQMKFDVAMAQLEAGKFSFQMVESIKERLDGLEKEMEALRASHADAINEIRRQEYANFRLEAEARKLNGRIYALMKANAFSELFCRESAVLAAKLGEYMSLSADIARKALERAVEEIKAGKPQAEVAKASAAVLAFAREHAPTEQQISEFMAQIGPYLESGKKRVGPAIEKVTAYVSNLKRNFA</sequence>
<proteinExistence type="predicted"/>
<evidence type="ECO:0000256" key="1">
    <source>
        <dbReference type="SAM" id="Coils"/>
    </source>
</evidence>